<comment type="caution">
    <text evidence="1">The sequence shown here is derived from an EMBL/GenBank/DDBJ whole genome shotgun (WGS) entry which is preliminary data.</text>
</comment>
<sequence>MLSEFVAHFVMTCCIVHNVLVQLRLLIHGNGLFANAVSVSGVLRFADLNVYRSATVARTCSRRNGVKPSRTIKNIRYMYSELQMAVDTRWDRGAVFLGRDTRASMQSPCVSA</sequence>
<reference evidence="2" key="1">
    <citation type="journal article" date="2015" name="Nat. Genet.">
        <title>The genome and transcriptome of the zoonotic hookworm Ancylostoma ceylanicum identify infection-specific gene families.</title>
        <authorList>
            <person name="Schwarz E.M."/>
            <person name="Hu Y."/>
            <person name="Antoshechkin I."/>
            <person name="Miller M.M."/>
            <person name="Sternberg P.W."/>
            <person name="Aroian R.V."/>
        </authorList>
    </citation>
    <scope>NUCLEOTIDE SEQUENCE</scope>
    <source>
        <strain evidence="2">HY135</strain>
    </source>
</reference>
<evidence type="ECO:0000313" key="2">
    <source>
        <dbReference type="Proteomes" id="UP000024635"/>
    </source>
</evidence>
<accession>A0A016SAG7</accession>
<evidence type="ECO:0000313" key="1">
    <source>
        <dbReference type="EMBL" id="EYB87658.1"/>
    </source>
</evidence>
<protein>
    <submittedName>
        <fullName evidence="1">Uncharacterized protein</fullName>
    </submittedName>
</protein>
<keyword evidence="2" id="KW-1185">Reference proteome</keyword>
<proteinExistence type="predicted"/>
<dbReference type="Proteomes" id="UP000024635">
    <property type="component" value="Unassembled WGS sequence"/>
</dbReference>
<dbReference type="AlphaFoldDB" id="A0A016SAG7"/>
<organism evidence="1 2">
    <name type="scientific">Ancylostoma ceylanicum</name>
    <dbReference type="NCBI Taxonomy" id="53326"/>
    <lineage>
        <taxon>Eukaryota</taxon>
        <taxon>Metazoa</taxon>
        <taxon>Ecdysozoa</taxon>
        <taxon>Nematoda</taxon>
        <taxon>Chromadorea</taxon>
        <taxon>Rhabditida</taxon>
        <taxon>Rhabditina</taxon>
        <taxon>Rhabditomorpha</taxon>
        <taxon>Strongyloidea</taxon>
        <taxon>Ancylostomatidae</taxon>
        <taxon>Ancylostomatinae</taxon>
        <taxon>Ancylostoma</taxon>
    </lineage>
</organism>
<gene>
    <name evidence="1" type="primary">Acey_s0259.g499</name>
    <name evidence="1" type="ORF">Y032_0259g499</name>
</gene>
<dbReference type="EMBL" id="JARK01001595">
    <property type="protein sequence ID" value="EYB87658.1"/>
    <property type="molecule type" value="Genomic_DNA"/>
</dbReference>
<name>A0A016SAG7_9BILA</name>